<dbReference type="Gene3D" id="3.30.2090.10">
    <property type="entry name" value="Multidrug efflux transporter AcrB TolC docking domain, DN and DC subdomains"/>
    <property type="match status" value="2"/>
</dbReference>
<reference evidence="10 11" key="1">
    <citation type="journal article" date="2013" name="Sci. Rep.">
        <title>Extraordinary expansion of a Sorangium cellulosum genome from an alkaline milieu.</title>
        <authorList>
            <person name="Han K."/>
            <person name="Li Z.F."/>
            <person name="Peng R."/>
            <person name="Zhu L.P."/>
            <person name="Zhou T."/>
            <person name="Wang L.G."/>
            <person name="Li S.G."/>
            <person name="Zhang X.B."/>
            <person name="Hu W."/>
            <person name="Wu Z.H."/>
            <person name="Qin N."/>
            <person name="Li Y.Z."/>
        </authorList>
    </citation>
    <scope>NUCLEOTIDE SEQUENCE [LARGE SCALE GENOMIC DNA]</scope>
    <source>
        <strain evidence="10 11">So0157-2</strain>
    </source>
</reference>
<dbReference type="NCBIfam" id="TIGR00914">
    <property type="entry name" value="2A0601"/>
    <property type="match status" value="1"/>
</dbReference>
<keyword evidence="4" id="KW-1003">Cell membrane</keyword>
<keyword evidence="5 9" id="KW-0812">Transmembrane</keyword>
<feature type="transmembrane region" description="Helical" evidence="9">
    <location>
        <begin position="885"/>
        <end position="905"/>
    </location>
</feature>
<evidence type="ECO:0000256" key="1">
    <source>
        <dbReference type="ARBA" id="ARBA00004651"/>
    </source>
</evidence>
<dbReference type="Gene3D" id="1.20.1640.10">
    <property type="entry name" value="Multidrug efflux transporter AcrB transmembrane domain"/>
    <property type="match status" value="2"/>
</dbReference>
<feature type="compositionally biased region" description="Low complexity" evidence="8">
    <location>
        <begin position="1040"/>
        <end position="1049"/>
    </location>
</feature>
<dbReference type="Gene3D" id="3.30.70.1440">
    <property type="entry name" value="Multidrug efflux transporter AcrB pore domain"/>
    <property type="match status" value="1"/>
</dbReference>
<feature type="transmembrane region" description="Helical" evidence="9">
    <location>
        <begin position="956"/>
        <end position="976"/>
    </location>
</feature>
<feature type="compositionally biased region" description="Low complexity" evidence="8">
    <location>
        <begin position="1022"/>
        <end position="1033"/>
    </location>
</feature>
<dbReference type="PATRIC" id="fig|1254432.3.peg.5455"/>
<keyword evidence="3" id="KW-0813">Transport</keyword>
<evidence type="ECO:0000256" key="4">
    <source>
        <dbReference type="ARBA" id="ARBA00022475"/>
    </source>
</evidence>
<feature type="transmembrane region" description="Helical" evidence="9">
    <location>
        <begin position="859"/>
        <end position="878"/>
    </location>
</feature>
<dbReference type="PANTHER" id="PTHR32063:SF24">
    <property type="entry name" value="CATION EFFLUX SYSTEM (ACRB_ACRD_ACRF FAMILY)"/>
    <property type="match status" value="1"/>
</dbReference>
<feature type="region of interest" description="Disordered" evidence="8">
    <location>
        <begin position="1022"/>
        <end position="1049"/>
    </location>
</feature>
<sequence length="1049" mass="112522">MLNAVIAWSLRHRLLVILAAIGLSLAGILAFRRLPIDAFPDTTPVQVQINTVAPALSPVEIERQITAPVEQAISGLPRLEEVRSLSRFGLSQVTARFEDETDIYLARQVVMERLQTVTLPPGIERPELGPVATGLGEVFHYVVTGKGKSLSELRTVHDWVIAPQLRSVRGVAEVNAWGGDERQIQVLVDPAELTARGLSLHDLSQALERNNANVGGGTLDQAGESSLIQGIGIATRVSDIEDIVVAAKGGAPIRVRDVARVVEGREIRRGAVTADGQGEVVLGLGFMLMGENSHDVTTRLKARLSEVEKSLPDGVDVAVVYDRTELIDKVLGTVKKNLIEGALLVVAVLFAFLGNLRAGLIVASAIPLSMLFAFDLMLRAGVAGSLMSLGAIDFGLVVDSSVIMVENSVRRLSEDAGDRSATDVVRDASIEVRKPTMFGELIIMIVYLPILALEGAEGKLFRPMALTVIFALVGSMILSLTLMPVLASLLLPRRMKERENALVRLLKRAYRPALQLALRGRWAVLAGAALLLGNAAFLATRLGAEFVPRLREGTIVANTVRLSGVSAAESIRYGTRLERVLLERFPDEIERVWTRTGTAEVATDPMGLELSDMFITLRPREAWKRAATQDELVQAMESELAGMPGMRVIYTQPIEMRVNEMVAGIRADLGVKLFGDDFDTLKQKAREIEAVLKNIPGAADVVTEQVTGQPVLEIEVDRAAIARHGIAAADVLDVVEALGAREVGQLQEGERRFPVTLRIDDRCREDPASIGRILVTAAGGERIPLARLAKIRTTEGPTAINREWAKRRIVVQANVRGRDVGTYVEEARARLDREVELPPGYYVRFGGQFEHLERAQARLLVVVPAALGLILLLLYVTYGRLLDAIRVFTGVPFAAIGGVVALWLGDLPFSISAGVGFVALSGVAVLGDMVLVSTIRQLTAAGMPVRAAIELAAERRLRPVLMTALVASLGFVPMALNTGVGAEVQRPLATVVIGGVISSTLLTLLVLPVLYSVVGTARERAAAAPGPDAAPGAAGPPPRAAAASPPAAE</sequence>
<dbReference type="eggNOG" id="COG3696">
    <property type="taxonomic scope" value="Bacteria"/>
</dbReference>
<name>S4XIY3_SORCE</name>
<dbReference type="EMBL" id="CP003969">
    <property type="protein sequence ID" value="AGP32496.1"/>
    <property type="molecule type" value="Genomic_DNA"/>
</dbReference>
<organism evidence="10 11">
    <name type="scientific">Sorangium cellulosum So0157-2</name>
    <dbReference type="NCBI Taxonomy" id="1254432"/>
    <lineage>
        <taxon>Bacteria</taxon>
        <taxon>Pseudomonadati</taxon>
        <taxon>Myxococcota</taxon>
        <taxon>Polyangia</taxon>
        <taxon>Polyangiales</taxon>
        <taxon>Polyangiaceae</taxon>
        <taxon>Sorangium</taxon>
    </lineage>
</organism>
<dbReference type="SUPFAM" id="SSF82866">
    <property type="entry name" value="Multidrug efflux transporter AcrB transmembrane domain"/>
    <property type="match status" value="2"/>
</dbReference>
<dbReference type="InterPro" id="IPR027463">
    <property type="entry name" value="AcrB_DN_DC_subdom"/>
</dbReference>
<feature type="transmembrane region" description="Helical" evidence="9">
    <location>
        <begin position="337"/>
        <end position="354"/>
    </location>
</feature>
<evidence type="ECO:0000256" key="5">
    <source>
        <dbReference type="ARBA" id="ARBA00022692"/>
    </source>
</evidence>
<comment type="similarity">
    <text evidence="2">Belongs to the resistance-nodulation-cell division (RND) (TC 2.A.6) family.</text>
</comment>
<dbReference type="GO" id="GO:0042910">
    <property type="term" value="F:xenobiotic transmembrane transporter activity"/>
    <property type="evidence" value="ECO:0007669"/>
    <property type="project" value="TreeGrafter"/>
</dbReference>
<evidence type="ECO:0000256" key="8">
    <source>
        <dbReference type="SAM" id="MobiDB-lite"/>
    </source>
</evidence>
<feature type="transmembrane region" description="Helical" evidence="9">
    <location>
        <begin position="12"/>
        <end position="31"/>
    </location>
</feature>
<feature type="transmembrane region" description="Helical" evidence="9">
    <location>
        <begin position="465"/>
        <end position="491"/>
    </location>
</feature>
<dbReference type="InterPro" id="IPR004763">
    <property type="entry name" value="CusA-like"/>
</dbReference>
<proteinExistence type="inferred from homology"/>
<feature type="transmembrane region" description="Helical" evidence="9">
    <location>
        <begin position="988"/>
        <end position="1011"/>
    </location>
</feature>
<dbReference type="GO" id="GO:0008324">
    <property type="term" value="F:monoatomic cation transmembrane transporter activity"/>
    <property type="evidence" value="ECO:0007669"/>
    <property type="project" value="InterPro"/>
</dbReference>
<dbReference type="PRINTS" id="PR00702">
    <property type="entry name" value="ACRIFLAVINRP"/>
</dbReference>
<dbReference type="GO" id="GO:0005886">
    <property type="term" value="C:plasma membrane"/>
    <property type="evidence" value="ECO:0007669"/>
    <property type="project" value="UniProtKB-SubCell"/>
</dbReference>
<comment type="subcellular location">
    <subcellularLocation>
        <location evidence="1">Cell membrane</location>
        <topology evidence="1">Multi-pass membrane protein</topology>
    </subcellularLocation>
</comment>
<evidence type="ECO:0000313" key="10">
    <source>
        <dbReference type="EMBL" id="AGP32496.1"/>
    </source>
</evidence>
<feature type="transmembrane region" description="Helical" evidence="9">
    <location>
        <begin position="911"/>
        <end position="935"/>
    </location>
</feature>
<protein>
    <submittedName>
        <fullName evidence="10">Cation transporter</fullName>
    </submittedName>
</protein>
<dbReference type="AlphaFoldDB" id="S4XIY3"/>
<dbReference type="Pfam" id="PF00873">
    <property type="entry name" value="ACR_tran"/>
    <property type="match status" value="1"/>
</dbReference>
<dbReference type="STRING" id="1254432.SCE1572_24070"/>
<evidence type="ECO:0000256" key="3">
    <source>
        <dbReference type="ARBA" id="ARBA00022448"/>
    </source>
</evidence>
<dbReference type="SUPFAM" id="SSF82693">
    <property type="entry name" value="Multidrug efflux transporter AcrB pore domain, PN1, PN2, PC1 and PC2 subdomains"/>
    <property type="match status" value="2"/>
</dbReference>
<dbReference type="HOGENOM" id="CLU_002755_1_2_7"/>
<dbReference type="PANTHER" id="PTHR32063">
    <property type="match status" value="1"/>
</dbReference>
<keyword evidence="6 9" id="KW-1133">Transmembrane helix</keyword>
<keyword evidence="7 9" id="KW-0472">Membrane</keyword>
<dbReference type="InterPro" id="IPR001036">
    <property type="entry name" value="Acrflvin-R"/>
</dbReference>
<feature type="transmembrane region" description="Helical" evidence="9">
    <location>
        <begin position="522"/>
        <end position="544"/>
    </location>
</feature>
<accession>S4XIY3</accession>
<evidence type="ECO:0000313" key="11">
    <source>
        <dbReference type="Proteomes" id="UP000014803"/>
    </source>
</evidence>
<feature type="transmembrane region" description="Helical" evidence="9">
    <location>
        <begin position="436"/>
        <end position="453"/>
    </location>
</feature>
<dbReference type="RefSeq" id="WP_020736737.1">
    <property type="nucleotide sequence ID" value="NC_021658.1"/>
</dbReference>
<evidence type="ECO:0000256" key="6">
    <source>
        <dbReference type="ARBA" id="ARBA00022989"/>
    </source>
</evidence>
<dbReference type="Gene3D" id="3.30.70.1430">
    <property type="entry name" value="Multidrug efflux transporter AcrB pore domain"/>
    <property type="match status" value="2"/>
</dbReference>
<dbReference type="OrthoDB" id="9798415at2"/>
<gene>
    <name evidence="10" type="ORF">SCE1572_24070</name>
</gene>
<dbReference type="Proteomes" id="UP000014803">
    <property type="component" value="Chromosome"/>
</dbReference>
<evidence type="ECO:0000256" key="7">
    <source>
        <dbReference type="ARBA" id="ARBA00023136"/>
    </source>
</evidence>
<evidence type="ECO:0000256" key="9">
    <source>
        <dbReference type="SAM" id="Phobius"/>
    </source>
</evidence>
<evidence type="ECO:0000256" key="2">
    <source>
        <dbReference type="ARBA" id="ARBA00010942"/>
    </source>
</evidence>
<dbReference type="KEGG" id="scu:SCE1572_24070"/>
<dbReference type="Gene3D" id="3.30.70.1320">
    <property type="entry name" value="Multidrug efflux transporter AcrB pore domain like"/>
    <property type="match status" value="1"/>
</dbReference>
<dbReference type="SUPFAM" id="SSF82714">
    <property type="entry name" value="Multidrug efflux transporter AcrB TolC docking domain, DN and DC subdomains"/>
    <property type="match status" value="2"/>
</dbReference>